<feature type="domain" description="Tyr recombinase" evidence="3">
    <location>
        <begin position="164"/>
        <end position="330"/>
    </location>
</feature>
<evidence type="ECO:0000313" key="4">
    <source>
        <dbReference type="EMBL" id="KWN14374.1"/>
    </source>
</evidence>
<evidence type="ECO:0000313" key="5">
    <source>
        <dbReference type="Proteomes" id="UP000068016"/>
    </source>
</evidence>
<dbReference type="RefSeq" id="WP_081084445.1">
    <property type="nucleotide sequence ID" value="NZ_LPLZ01000048.1"/>
</dbReference>
<gene>
    <name evidence="4" type="ORF">WT83_18175</name>
</gene>
<dbReference type="PANTHER" id="PTHR30349">
    <property type="entry name" value="PHAGE INTEGRASE-RELATED"/>
    <property type="match status" value="1"/>
</dbReference>
<dbReference type="AlphaFoldDB" id="A0A125K6N1"/>
<comment type="caution">
    <text evidence="4">The sequence shown here is derived from an EMBL/GenBank/DDBJ whole genome shotgun (WGS) entry which is preliminary data.</text>
</comment>
<dbReference type="Gene3D" id="1.10.443.10">
    <property type="entry name" value="Intergrase catalytic core"/>
    <property type="match status" value="1"/>
</dbReference>
<sequence>MPTYRKRGSGRIQAIVRLKNAAPEYHTFDDIQDAISWATARELELGRKPAHGRQLASHLGPTLREALERYASEVTPLKKSFRTELGVISRWLKNPLVDLPIYGIRGADLTAYMNQRLARGIAIATIRTEIALISHLYEVARADWGYEDVLNPRKAMRRIQQGNVRDRRLRPGEFDKIIGWCERVGDYWLKAAVIVAVETAMRSGEIAALTWPNLDLDGQLAYLPDTKNGTPRIVPLSRAAVAALRTLPVRPDRSVFDIRKGSIARRFKKVRIACDMEDLKFHDLRHEAISRLFEKGFNMMEVAAISGHKTLQMLKRYTHLDPKSLLSRLG</sequence>
<reference evidence="4 5" key="1">
    <citation type="submission" date="2015-11" db="EMBL/GenBank/DDBJ databases">
        <title>Expanding the genomic diversity of Burkholderia species for the development of highly accurate diagnostics.</title>
        <authorList>
            <person name="Sahl J."/>
            <person name="Keim P."/>
            <person name="Wagner D."/>
        </authorList>
    </citation>
    <scope>NUCLEOTIDE SEQUENCE [LARGE SCALE GENOMIC DNA]</scope>
    <source>
        <strain evidence="4 5">MSMB793WGS</strain>
    </source>
</reference>
<dbReference type="CDD" id="cd00796">
    <property type="entry name" value="INT_Rci_Hp1_C"/>
    <property type="match status" value="1"/>
</dbReference>
<organism evidence="4 5">
    <name type="scientific">Burkholderia territorii</name>
    <dbReference type="NCBI Taxonomy" id="1503055"/>
    <lineage>
        <taxon>Bacteria</taxon>
        <taxon>Pseudomonadati</taxon>
        <taxon>Pseudomonadota</taxon>
        <taxon>Betaproteobacteria</taxon>
        <taxon>Burkholderiales</taxon>
        <taxon>Burkholderiaceae</taxon>
        <taxon>Burkholderia</taxon>
        <taxon>Burkholderia cepacia complex</taxon>
    </lineage>
</organism>
<dbReference type="InterPro" id="IPR011010">
    <property type="entry name" value="DNA_brk_join_enz"/>
</dbReference>
<dbReference type="Pfam" id="PF00589">
    <property type="entry name" value="Phage_integrase"/>
    <property type="match status" value="1"/>
</dbReference>
<dbReference type="GO" id="GO:0015074">
    <property type="term" value="P:DNA integration"/>
    <property type="evidence" value="ECO:0007669"/>
    <property type="project" value="UniProtKB-KW"/>
</dbReference>
<protein>
    <recommendedName>
        <fullName evidence="3">Tyr recombinase domain-containing protein</fullName>
    </recommendedName>
</protein>
<keyword evidence="1" id="KW-0229">DNA integration</keyword>
<proteinExistence type="predicted"/>
<dbReference type="Proteomes" id="UP000068016">
    <property type="component" value="Unassembled WGS sequence"/>
</dbReference>
<dbReference type="GO" id="GO:0003677">
    <property type="term" value="F:DNA binding"/>
    <property type="evidence" value="ECO:0007669"/>
    <property type="project" value="InterPro"/>
</dbReference>
<dbReference type="InterPro" id="IPR002104">
    <property type="entry name" value="Integrase_catalytic"/>
</dbReference>
<dbReference type="SUPFAM" id="SSF56349">
    <property type="entry name" value="DNA breaking-rejoining enzymes"/>
    <property type="match status" value="1"/>
</dbReference>
<evidence type="ECO:0000259" key="3">
    <source>
        <dbReference type="PROSITE" id="PS51898"/>
    </source>
</evidence>
<dbReference type="EMBL" id="LPLZ01000048">
    <property type="protein sequence ID" value="KWN14374.1"/>
    <property type="molecule type" value="Genomic_DNA"/>
</dbReference>
<evidence type="ECO:0000256" key="2">
    <source>
        <dbReference type="ARBA" id="ARBA00023172"/>
    </source>
</evidence>
<dbReference type="PROSITE" id="PS51898">
    <property type="entry name" value="TYR_RECOMBINASE"/>
    <property type="match status" value="1"/>
</dbReference>
<evidence type="ECO:0000256" key="1">
    <source>
        <dbReference type="ARBA" id="ARBA00022908"/>
    </source>
</evidence>
<dbReference type="GO" id="GO:0006310">
    <property type="term" value="P:DNA recombination"/>
    <property type="evidence" value="ECO:0007669"/>
    <property type="project" value="UniProtKB-KW"/>
</dbReference>
<dbReference type="PANTHER" id="PTHR30349:SF94">
    <property type="entry name" value="INTEGRASE_RECOMBINASE HI_1414-RELATED"/>
    <property type="match status" value="1"/>
</dbReference>
<keyword evidence="2" id="KW-0233">DNA recombination</keyword>
<dbReference type="InterPro" id="IPR050090">
    <property type="entry name" value="Tyrosine_recombinase_XerCD"/>
</dbReference>
<name>A0A125K6N1_9BURK</name>
<accession>A0A125K6N1</accession>
<dbReference type="InterPro" id="IPR013762">
    <property type="entry name" value="Integrase-like_cat_sf"/>
</dbReference>